<organism evidence="1 2">
    <name type="scientific">Roseobacter cerasinus</name>
    <dbReference type="NCBI Taxonomy" id="2602289"/>
    <lineage>
        <taxon>Bacteria</taxon>
        <taxon>Pseudomonadati</taxon>
        <taxon>Pseudomonadota</taxon>
        <taxon>Alphaproteobacteria</taxon>
        <taxon>Rhodobacterales</taxon>
        <taxon>Roseobacteraceae</taxon>
        <taxon>Roseobacter</taxon>
    </lineage>
</organism>
<evidence type="ECO:0000313" key="2">
    <source>
        <dbReference type="Proteomes" id="UP000436522"/>
    </source>
</evidence>
<reference evidence="1 2" key="1">
    <citation type="submission" date="2019-12" db="EMBL/GenBank/DDBJ databases">
        <title>Roseobacter cerasinus sp. nov., isolated from seawater around aquaculture.</title>
        <authorList>
            <person name="Muramatsu S."/>
            <person name="Takabe Y."/>
            <person name="Mori K."/>
            <person name="Takaichi S."/>
            <person name="Hanada S."/>
        </authorList>
    </citation>
    <scope>NUCLEOTIDE SEQUENCE [LARGE SCALE GENOMIC DNA]</scope>
    <source>
        <strain evidence="1 2">AI77</strain>
    </source>
</reference>
<dbReference type="Proteomes" id="UP000436522">
    <property type="component" value="Unassembled WGS sequence"/>
</dbReference>
<dbReference type="AlphaFoldDB" id="A0A640VRA0"/>
<dbReference type="RefSeq" id="WP_159978152.1">
    <property type="nucleotide sequence ID" value="NZ_BLIV01000005.1"/>
</dbReference>
<keyword evidence="2" id="KW-1185">Reference proteome</keyword>
<comment type="caution">
    <text evidence="1">The sequence shown here is derived from an EMBL/GenBank/DDBJ whole genome shotgun (WGS) entry which is preliminary data.</text>
</comment>
<gene>
    <name evidence="1" type="ORF">So717_26710</name>
</gene>
<dbReference type="EMBL" id="BLIV01000005">
    <property type="protein sequence ID" value="GFE50918.1"/>
    <property type="molecule type" value="Genomic_DNA"/>
</dbReference>
<accession>A0A640VRA0</accession>
<evidence type="ECO:0000313" key="1">
    <source>
        <dbReference type="EMBL" id="GFE50918.1"/>
    </source>
</evidence>
<proteinExistence type="predicted"/>
<name>A0A640VRA0_9RHOB</name>
<sequence length="232" mass="25688">MQDCNHTPKITRSPAVANPCAITRSQWDAFWARRERTSPARDWTNYTDGGHWMGSGKDPSHLGKQELSTSSKAALHLSWPTNGCVQKFREQTSEINFKVSVMAGILAGLATRNAGLGTSIGTGVGTSWLLDQAGGLRVHRGWSYALEVEWSFTIASRPSWREPDIDLSLNRKETLRDETGKAQYFKTHTHKEDRASEWPPDMLWTFVSGVTGTTDGATRIVCPDASVLVHSD</sequence>
<protein>
    <submittedName>
        <fullName evidence="1">Uncharacterized protein</fullName>
    </submittedName>
</protein>